<dbReference type="PROSITE" id="PS00134">
    <property type="entry name" value="TRYPSIN_HIS"/>
    <property type="match status" value="1"/>
</dbReference>
<dbReference type="PROSITE" id="PS50240">
    <property type="entry name" value="TRYPSIN_DOM"/>
    <property type="match status" value="1"/>
</dbReference>
<evidence type="ECO:0000256" key="7">
    <source>
        <dbReference type="ARBA" id="ARBA00023157"/>
    </source>
</evidence>
<dbReference type="InterPro" id="IPR033116">
    <property type="entry name" value="TRYPSIN_SER"/>
</dbReference>
<dbReference type="FunFam" id="2.40.10.10:FF:000028">
    <property type="entry name" value="Serine protease easter"/>
    <property type="match status" value="1"/>
</dbReference>
<evidence type="ECO:0000256" key="9">
    <source>
        <dbReference type="ARBA" id="ARBA00024195"/>
    </source>
</evidence>
<dbReference type="Proteomes" id="UP000694843">
    <property type="component" value="Unplaced"/>
</dbReference>
<dbReference type="InterPro" id="IPR043504">
    <property type="entry name" value="Peptidase_S1_PA_chymotrypsin"/>
</dbReference>
<dbReference type="Gene3D" id="2.40.10.10">
    <property type="entry name" value="Trypsin-like serine proteases"/>
    <property type="match status" value="2"/>
</dbReference>
<evidence type="ECO:0000256" key="1">
    <source>
        <dbReference type="ARBA" id="ARBA00022670"/>
    </source>
</evidence>
<feature type="signal peptide" evidence="11">
    <location>
        <begin position="1"/>
        <end position="20"/>
    </location>
</feature>
<dbReference type="PANTHER" id="PTHR24256">
    <property type="entry name" value="TRYPTASE-RELATED"/>
    <property type="match status" value="1"/>
</dbReference>
<feature type="chain" id="PRO_5044519636" description="CLIP domain-containing serine protease" evidence="11">
    <location>
        <begin position="21"/>
        <end position="384"/>
    </location>
</feature>
<evidence type="ECO:0000313" key="15">
    <source>
        <dbReference type="RefSeq" id="XP_047737992.1"/>
    </source>
</evidence>
<sequence length="384" mass="41452">MQPGLLILGLAYLGLPACEAQRPIVFGESTPSGCHCVPFTDCRQLLPPMGQRLSYVQAAALRHRRCGFVNRTIKVCCEGGQPSPTVEDTSSPAGVDGEKGGHPTDLPLTCGNQFFVERTFTTGGKNAPLRSNPWMVALGYMVPGRRGQLELSFQCGASLVTSQHVVTAAHCVRPDDLGFRSLTQANIGEWNTETDPDCISPLVSGRSFCAPPVVVRQIAAITWHPQYNSNGRYNNDIAVVRLDRPVTFGLFIQPICIPNNFDLNISASSVLNQMALAVGWGATETLVSSPVLQEIRLPLVDMQRCNASYLGILSENQICAGGEPGVDTCRGDSGGPLVTTNNQRQFILVGLTSFGRNRCGSNGSFGVYTAVYKYRDWIVQTLAV</sequence>
<dbReference type="PRINTS" id="PR00722">
    <property type="entry name" value="CHYMOTRYPSIN"/>
</dbReference>
<dbReference type="SUPFAM" id="SSF50494">
    <property type="entry name" value="Trypsin-like serine proteases"/>
    <property type="match status" value="1"/>
</dbReference>
<dbReference type="InterPro" id="IPR009003">
    <property type="entry name" value="Peptidase_S1_PA"/>
</dbReference>
<evidence type="ECO:0000313" key="14">
    <source>
        <dbReference type="RefSeq" id="XP_018007636.1"/>
    </source>
</evidence>
<keyword evidence="5 10" id="KW-0720">Serine protease</keyword>
<keyword evidence="6" id="KW-0106">Calcium</keyword>
<keyword evidence="13" id="KW-1185">Reference proteome</keyword>
<dbReference type="OrthoDB" id="6370098at2759"/>
<dbReference type="Pfam" id="PF12032">
    <property type="entry name" value="CLIP"/>
    <property type="match status" value="1"/>
</dbReference>
<dbReference type="GO" id="GO:0046872">
    <property type="term" value="F:metal ion binding"/>
    <property type="evidence" value="ECO:0007669"/>
    <property type="project" value="UniProtKB-KW"/>
</dbReference>
<dbReference type="Gene3D" id="3.30.1640.30">
    <property type="match status" value="1"/>
</dbReference>
<dbReference type="InterPro" id="IPR001254">
    <property type="entry name" value="Trypsin_dom"/>
</dbReference>
<evidence type="ECO:0000256" key="5">
    <source>
        <dbReference type="ARBA" id="ARBA00022825"/>
    </source>
</evidence>
<evidence type="ECO:0000256" key="6">
    <source>
        <dbReference type="ARBA" id="ARBA00022837"/>
    </source>
</evidence>
<comment type="similarity">
    <text evidence="9 11">Belongs to the peptidase S1 family. CLIP subfamily.</text>
</comment>
<keyword evidence="3 11" id="KW-0732">Signal</keyword>
<organism evidence="13 14">
    <name type="scientific">Hyalella azteca</name>
    <name type="common">Amphipod</name>
    <dbReference type="NCBI Taxonomy" id="294128"/>
    <lineage>
        <taxon>Eukaryota</taxon>
        <taxon>Metazoa</taxon>
        <taxon>Ecdysozoa</taxon>
        <taxon>Arthropoda</taxon>
        <taxon>Crustacea</taxon>
        <taxon>Multicrustacea</taxon>
        <taxon>Malacostraca</taxon>
        <taxon>Eumalacostraca</taxon>
        <taxon>Peracarida</taxon>
        <taxon>Amphipoda</taxon>
        <taxon>Senticaudata</taxon>
        <taxon>Talitrida</taxon>
        <taxon>Talitroidea</taxon>
        <taxon>Hyalellidae</taxon>
        <taxon>Hyalella</taxon>
    </lineage>
</organism>
<keyword evidence="11" id="KW-0964">Secreted</keyword>
<keyword evidence="2" id="KW-0479">Metal-binding</keyword>
<dbReference type="AlphaFoldDB" id="A0A8B7N1C7"/>
<dbReference type="InterPro" id="IPR018114">
    <property type="entry name" value="TRYPSIN_HIS"/>
</dbReference>
<reference evidence="14 15" key="1">
    <citation type="submission" date="2025-04" db="UniProtKB">
        <authorList>
            <consortium name="RefSeq"/>
        </authorList>
    </citation>
    <scope>IDENTIFICATION</scope>
    <source>
        <tissue evidence="14 15">Whole organism</tissue>
    </source>
</reference>
<dbReference type="Pfam" id="PF00089">
    <property type="entry name" value="Trypsin"/>
    <property type="match status" value="1"/>
</dbReference>
<evidence type="ECO:0000256" key="11">
    <source>
        <dbReference type="RuleBase" id="RU366078"/>
    </source>
</evidence>
<evidence type="ECO:0000256" key="10">
    <source>
        <dbReference type="RuleBase" id="RU363034"/>
    </source>
</evidence>
<dbReference type="RefSeq" id="XP_047737992.1">
    <property type="nucleotide sequence ID" value="XM_047882036.1"/>
</dbReference>
<protein>
    <recommendedName>
        <fullName evidence="11">CLIP domain-containing serine protease</fullName>
        <ecNumber evidence="10">3.4.21.-</ecNumber>
    </recommendedName>
</protein>
<evidence type="ECO:0000256" key="3">
    <source>
        <dbReference type="ARBA" id="ARBA00022729"/>
    </source>
</evidence>
<dbReference type="EC" id="3.4.21.-" evidence="10"/>
<proteinExistence type="inferred from homology"/>
<keyword evidence="1 10" id="KW-0645">Protease</keyword>
<dbReference type="InterPro" id="IPR022700">
    <property type="entry name" value="CLIP"/>
</dbReference>
<name>A0A8B7N1C7_HYAAZ</name>
<dbReference type="FunFam" id="2.40.10.10:FF:000078">
    <property type="entry name" value="Serine protease H137"/>
    <property type="match status" value="1"/>
</dbReference>
<dbReference type="GO" id="GO:0006508">
    <property type="term" value="P:proteolysis"/>
    <property type="evidence" value="ECO:0007669"/>
    <property type="project" value="UniProtKB-KW"/>
</dbReference>
<feature type="domain" description="Peptidase S1" evidence="12">
    <location>
        <begin position="121"/>
        <end position="383"/>
    </location>
</feature>
<accession>A0A8B7N1C7</accession>
<comment type="subcellular location">
    <subcellularLocation>
        <location evidence="11">Secreted</location>
    </subcellularLocation>
</comment>
<dbReference type="GO" id="GO:0005576">
    <property type="term" value="C:extracellular region"/>
    <property type="evidence" value="ECO:0007669"/>
    <property type="project" value="UniProtKB-SubCell"/>
</dbReference>
<gene>
    <name evidence="14 15" type="primary">LOC108665397</name>
</gene>
<comment type="domain">
    <text evidence="11">The clip domain consists of 35-55 residues which are 'knitted' together usually by 3 conserved disulfide bonds forming a clip-like compact structure.</text>
</comment>
<evidence type="ECO:0000256" key="4">
    <source>
        <dbReference type="ARBA" id="ARBA00022801"/>
    </source>
</evidence>
<dbReference type="GO" id="GO:0004252">
    <property type="term" value="F:serine-type endopeptidase activity"/>
    <property type="evidence" value="ECO:0007669"/>
    <property type="project" value="UniProtKB-UniRule"/>
</dbReference>
<dbReference type="KEGG" id="hazt:108665397"/>
<dbReference type="InterPro" id="IPR051487">
    <property type="entry name" value="Ser/Thr_Proteases_Immune/Dev"/>
</dbReference>
<evidence type="ECO:0000259" key="12">
    <source>
        <dbReference type="PROSITE" id="PS50240"/>
    </source>
</evidence>
<dbReference type="GO" id="GO:0051604">
    <property type="term" value="P:protein maturation"/>
    <property type="evidence" value="ECO:0007669"/>
    <property type="project" value="UniProtKB-ARBA"/>
</dbReference>
<keyword evidence="8" id="KW-0325">Glycoprotein</keyword>
<evidence type="ECO:0000256" key="2">
    <source>
        <dbReference type="ARBA" id="ARBA00022723"/>
    </source>
</evidence>
<dbReference type="CDD" id="cd00190">
    <property type="entry name" value="Tryp_SPc"/>
    <property type="match status" value="1"/>
</dbReference>
<keyword evidence="4 10" id="KW-0378">Hydrolase</keyword>
<evidence type="ECO:0000313" key="13">
    <source>
        <dbReference type="Proteomes" id="UP000694843"/>
    </source>
</evidence>
<keyword evidence="7" id="KW-1015">Disulfide bond</keyword>
<evidence type="ECO:0000256" key="8">
    <source>
        <dbReference type="ARBA" id="ARBA00023180"/>
    </source>
</evidence>
<dbReference type="InterPro" id="IPR038565">
    <property type="entry name" value="CLIP_sf"/>
</dbReference>
<dbReference type="RefSeq" id="XP_018007636.1">
    <property type="nucleotide sequence ID" value="XM_018152147.2"/>
</dbReference>
<dbReference type="GeneID" id="108665397"/>
<dbReference type="InterPro" id="IPR001314">
    <property type="entry name" value="Peptidase_S1A"/>
</dbReference>
<dbReference type="SMART" id="SM00020">
    <property type="entry name" value="Tryp_SPc"/>
    <property type="match status" value="1"/>
</dbReference>
<dbReference type="PROSITE" id="PS00135">
    <property type="entry name" value="TRYPSIN_SER"/>
    <property type="match status" value="1"/>
</dbReference>